<protein>
    <submittedName>
        <fullName evidence="1">Capsular polysaccharide export protein</fullName>
    </submittedName>
</protein>
<organism evidence="1 2">
    <name type="scientific">Rhodovulum adriaticum</name>
    <name type="common">Rhodopseudomonas adriatica</name>
    <dbReference type="NCBI Taxonomy" id="35804"/>
    <lineage>
        <taxon>Bacteria</taxon>
        <taxon>Pseudomonadati</taxon>
        <taxon>Pseudomonadota</taxon>
        <taxon>Alphaproteobacteria</taxon>
        <taxon>Rhodobacterales</taxon>
        <taxon>Paracoccaceae</taxon>
        <taxon>Rhodovulum</taxon>
    </lineage>
</organism>
<comment type="caution">
    <text evidence="1">The sequence shown here is derived from an EMBL/GenBank/DDBJ whole genome shotgun (WGS) entry which is preliminary data.</text>
</comment>
<dbReference type="CDD" id="cd16439">
    <property type="entry name" value="beta_Kdo_transferase_KpsC_2"/>
    <property type="match status" value="1"/>
</dbReference>
<dbReference type="EMBL" id="SLXL01000006">
    <property type="protein sequence ID" value="TCP22464.1"/>
    <property type="molecule type" value="Genomic_DNA"/>
</dbReference>
<dbReference type="CDD" id="cd16440">
    <property type="entry name" value="beta_Kdo_transferase_KpsC_1"/>
    <property type="match status" value="1"/>
</dbReference>
<evidence type="ECO:0000313" key="2">
    <source>
        <dbReference type="Proteomes" id="UP000295733"/>
    </source>
</evidence>
<keyword evidence="2" id="KW-1185">Reference proteome</keyword>
<evidence type="ECO:0000313" key="1">
    <source>
        <dbReference type="EMBL" id="TCP22464.1"/>
    </source>
</evidence>
<name>A0A4R2NMI9_RHOAD</name>
<dbReference type="GO" id="GO:0015774">
    <property type="term" value="P:polysaccharide transport"/>
    <property type="evidence" value="ECO:0007669"/>
    <property type="project" value="InterPro"/>
</dbReference>
<proteinExistence type="predicted"/>
<dbReference type="Proteomes" id="UP000295733">
    <property type="component" value="Unassembled WGS sequence"/>
</dbReference>
<accession>A0A4R2NMI9</accession>
<dbReference type="AlphaFoldDB" id="A0A4R2NMI9"/>
<gene>
    <name evidence="1" type="ORF">EV656_10650</name>
</gene>
<dbReference type="RefSeq" id="WP_243695696.1">
    <property type="nucleotide sequence ID" value="NZ_NRRP01000019.1"/>
</dbReference>
<dbReference type="InterPro" id="IPR007833">
    <property type="entry name" value="Capsule_polysaccharide_synth"/>
</dbReference>
<sequence length="682" mass="72799">MADRGHASTDAAGAAALRRLFVYNGGFLSQPRLRRILALSGHGIRLGLPSPDDMVGIWGASPTAGRGLRIAAARGTGVLRVEDAFLRSVLPGRARGAQPTLGLMLDRKGVHFDPTRPSDLEELLATHPLDDTALLNRARDAIIRIRAGHLTKYTGFDPAAPVPPPGYVLVVDQSAGDAAVTASGATAATFREMLALAQIENPGAPVVIKTHPETARGLRPGHFTAADAGGRVRLLSDAVSPWALLDGAIAVYTVSSQMGFEAILAGHRPRVFGQPFYGGWGLSADENPLPRRTRRLTRAQLFAGAMILAPTWYDPYADRLCTLEDALATLEAETRAWREDRNGWVATGMRLWKRGAMQGFFGGARPVRFVADANRAADYAARTGRRAMVWGAAPAPQGVVRVEDGFLRSRGLGAALVPPLSLVADDLGLYYDPTRDSRLERLIAAACDLPTTERHRAEYLIARLCEAGLSKYNLGGAPLPDLPPGHRILVPGQVEDDASIRLGCPVECTNLALLERTRAENPDAVIVYKPHPDVEAGLRPGAVDPAAARALADTVIEGAGAPALLAAVDEVWTLSSGIGFEALLRGLPVTCLGVPFYAGWGLTRDLAPVPARRSARPDIVALAHAVLIAYPRYRDPQTGRPCPVEVIADRLARADLPAPGPGLRLLARLQGAAASHAWLWRR</sequence>
<dbReference type="GO" id="GO:0000271">
    <property type="term" value="P:polysaccharide biosynthetic process"/>
    <property type="evidence" value="ECO:0007669"/>
    <property type="project" value="InterPro"/>
</dbReference>
<dbReference type="Pfam" id="PF05159">
    <property type="entry name" value="Capsule_synth"/>
    <property type="match status" value="4"/>
</dbReference>
<reference evidence="1 2" key="1">
    <citation type="submission" date="2019-03" db="EMBL/GenBank/DDBJ databases">
        <title>Genomic Encyclopedia of Type Strains, Phase IV (KMG-IV): sequencing the most valuable type-strain genomes for metagenomic binning, comparative biology and taxonomic classification.</title>
        <authorList>
            <person name="Goeker M."/>
        </authorList>
    </citation>
    <scope>NUCLEOTIDE SEQUENCE [LARGE SCALE GENOMIC DNA]</scope>
    <source>
        <strain evidence="1 2">DSM 2781</strain>
    </source>
</reference>